<dbReference type="SUPFAM" id="SSF55166">
    <property type="entry name" value="Hedgehog/DD-peptidase"/>
    <property type="match status" value="1"/>
</dbReference>
<dbReference type="Gene3D" id="2.60.40.3760">
    <property type="match status" value="1"/>
</dbReference>
<evidence type="ECO:0000256" key="1">
    <source>
        <dbReference type="ARBA" id="ARBA00022729"/>
    </source>
</evidence>
<feature type="compositionally biased region" description="Basic and acidic residues" evidence="2">
    <location>
        <begin position="122"/>
        <end position="150"/>
    </location>
</feature>
<dbReference type="Gene3D" id="3.30.1380.10">
    <property type="match status" value="1"/>
</dbReference>
<reference evidence="5 6" key="1">
    <citation type="submission" date="2016-10" db="EMBL/GenBank/DDBJ databases">
        <authorList>
            <person name="de Groot N.N."/>
        </authorList>
    </citation>
    <scope>NUCLEOTIDE SEQUENCE [LARGE SCALE GENOMIC DNA]</scope>
    <source>
        <strain evidence="5 6">A-4</strain>
    </source>
</reference>
<organism evidence="5 6">
    <name type="scientific">Streptococcus henryi</name>
    <dbReference type="NCBI Taxonomy" id="439219"/>
    <lineage>
        <taxon>Bacteria</taxon>
        <taxon>Bacillati</taxon>
        <taxon>Bacillota</taxon>
        <taxon>Bacilli</taxon>
        <taxon>Lactobacillales</taxon>
        <taxon>Streptococcaceae</taxon>
        <taxon>Streptococcus</taxon>
    </lineage>
</organism>
<dbReference type="InterPro" id="IPR005877">
    <property type="entry name" value="YSIRK_signal_dom"/>
</dbReference>
<feature type="compositionally biased region" description="Polar residues" evidence="2">
    <location>
        <begin position="97"/>
        <end position="121"/>
    </location>
</feature>
<dbReference type="InterPro" id="IPR013688">
    <property type="entry name" value="GBS_Bsp-like"/>
</dbReference>
<dbReference type="NCBIfam" id="TIGR01168">
    <property type="entry name" value="YSIRK_signal"/>
    <property type="match status" value="1"/>
</dbReference>
<dbReference type="eggNOG" id="COG3757">
    <property type="taxonomic scope" value="Bacteria"/>
</dbReference>
<dbReference type="Pfam" id="PF18885">
    <property type="entry name" value="DUF5648"/>
    <property type="match status" value="1"/>
</dbReference>
<dbReference type="CDD" id="cd14852">
    <property type="entry name" value="LD-carboxypeptidase"/>
    <property type="match status" value="1"/>
</dbReference>
<keyword evidence="1 3" id="KW-0732">Signal</keyword>
<gene>
    <name evidence="5" type="ORF">SAMN02910293_00692</name>
</gene>
<feature type="signal peptide" evidence="3">
    <location>
        <begin position="1"/>
        <end position="40"/>
    </location>
</feature>
<sequence>MKKNLFSHEKQRFSIRKYSFGAASVLLGVSMLLGAQAVSADEQTGSVTVSDTTELVTVQAESSVLENNQATEAMLQETPEDSSEVATDAVESEEVTLDNQTNENQSQVSTSENQVSETSPSESKDESPVNEASEVKEGDEADKVDQEVIKETTSTENGETEEKKESKEANVSTEVDKEDEAEAVLSTTTEKVQTQAIYRLYNPNSGEHHYTASLGENNFLSKIGWKAEGIGWYAPTNGDKVYRLYNPNNGDHHYTLNKGESDYLKKIGWNYEGVAWYSGGDKPVYRLYNPNEKKAGSHHYTLSKGESNHLSKIGWKYEGIGWYASEKTEEVTKLEPQGTYKFTSEREVKKEPKISAKTDFTFKNGDSVNYDKVLEADGYQWISYLSYSGARRYVVLDKLSTTAKPDTPKQDVLTGSIKVVNTDSKGFEVNITNVANPNGIKAVKVPVWSTQNGQDDIKWYDATKQSNGDYKVTVRVANHKNNRGEYNVHLYYVQNDGSMKGVATTRTTVPQPTEADKNDVMYNGSYYSIQGKYDEIIIANKKYPLASNYNPGENTAAKEAFVKLRNDMINKGYNVGYGYSGFRSYSTQQSLYQSYANRDGQAAADRYSARAGYSEHQTGLAYDLTDKTGNLLQDSAATKWLKDNAHNYGFVVRYLPGKESVTGYMTEEWHVRYIGKEAKEVHDSGLTLEEYYGFEGGDYGKTATTNQSNTTQLPAQGTYTFVKDSPIKAEPKNASPVITYYPKGDKVNYTSVINSDGHQWLVYTSYSGAKRYVAID</sequence>
<dbReference type="eggNOG" id="COG3942">
    <property type="taxonomic scope" value="Bacteria"/>
</dbReference>
<dbReference type="Gene3D" id="2.30.30.40">
    <property type="entry name" value="SH3 Domains"/>
    <property type="match status" value="2"/>
</dbReference>
<dbReference type="PANTHER" id="PTHR34385">
    <property type="entry name" value="D-ALANYL-D-ALANINE CARBOXYPEPTIDASE"/>
    <property type="match status" value="1"/>
</dbReference>
<accession>A0A1G6AY82</accession>
<dbReference type="NCBIfam" id="NF041194">
    <property type="entry name" value="LD_carboxy_LdcB"/>
    <property type="match status" value="1"/>
</dbReference>
<dbReference type="Pfam" id="PF08460">
    <property type="entry name" value="SH3_5"/>
    <property type="match status" value="2"/>
</dbReference>
<evidence type="ECO:0000256" key="3">
    <source>
        <dbReference type="SAM" id="SignalP"/>
    </source>
</evidence>
<dbReference type="InterPro" id="IPR052179">
    <property type="entry name" value="DD-CPase-like"/>
</dbReference>
<evidence type="ECO:0000313" key="6">
    <source>
        <dbReference type="Proteomes" id="UP000182508"/>
    </source>
</evidence>
<feature type="domain" description="SH3b" evidence="4">
    <location>
        <begin position="716"/>
        <end position="776"/>
    </location>
</feature>
<dbReference type="eggNOG" id="COG5263">
    <property type="taxonomic scope" value="Bacteria"/>
</dbReference>
<dbReference type="Proteomes" id="UP000182508">
    <property type="component" value="Unassembled WGS sequence"/>
</dbReference>
<dbReference type="InterPro" id="IPR043708">
    <property type="entry name" value="DUF5648"/>
</dbReference>
<proteinExistence type="predicted"/>
<evidence type="ECO:0000256" key="2">
    <source>
        <dbReference type="SAM" id="MobiDB-lite"/>
    </source>
</evidence>
<dbReference type="STRING" id="439219.SAMN02910293_00692"/>
<evidence type="ECO:0000259" key="4">
    <source>
        <dbReference type="PROSITE" id="PS51781"/>
    </source>
</evidence>
<dbReference type="InterPro" id="IPR009045">
    <property type="entry name" value="Zn_M74/Hedgehog-like"/>
</dbReference>
<dbReference type="PROSITE" id="PS51781">
    <property type="entry name" value="SH3B"/>
    <property type="match status" value="1"/>
</dbReference>
<dbReference type="SMART" id="SM00287">
    <property type="entry name" value="SH3b"/>
    <property type="match status" value="2"/>
</dbReference>
<dbReference type="InterPro" id="IPR003709">
    <property type="entry name" value="VanY-like_core_dom"/>
</dbReference>
<dbReference type="EMBL" id="FMXP01000007">
    <property type="protein sequence ID" value="SDB13376.1"/>
    <property type="molecule type" value="Genomic_DNA"/>
</dbReference>
<dbReference type="RefSeq" id="WP_074485539.1">
    <property type="nucleotide sequence ID" value="NZ_FMXP01000007.1"/>
</dbReference>
<name>A0A1G6AY82_9STRE</name>
<dbReference type="Pfam" id="PF02557">
    <property type="entry name" value="VanY"/>
    <property type="match status" value="1"/>
</dbReference>
<evidence type="ECO:0000313" key="5">
    <source>
        <dbReference type="EMBL" id="SDB13376.1"/>
    </source>
</evidence>
<dbReference type="InterPro" id="IPR058193">
    <property type="entry name" value="VanY/YodJ_core_dom"/>
</dbReference>
<dbReference type="Pfam" id="PF08481">
    <property type="entry name" value="GBS_Bsp-like"/>
    <property type="match status" value="1"/>
</dbReference>
<protein>
    <submittedName>
        <fullName evidence="5">Signal peptide-containing protein, YSIRK family</fullName>
    </submittedName>
</protein>
<dbReference type="Pfam" id="PF04650">
    <property type="entry name" value="YSIRK_signal"/>
    <property type="match status" value="1"/>
</dbReference>
<dbReference type="InterPro" id="IPR003646">
    <property type="entry name" value="SH3-like_bac-type"/>
</dbReference>
<dbReference type="eggNOG" id="COG0860">
    <property type="taxonomic scope" value="Bacteria"/>
</dbReference>
<feature type="region of interest" description="Disordered" evidence="2">
    <location>
        <begin position="75"/>
        <end position="188"/>
    </location>
</feature>
<dbReference type="GO" id="GO:0008233">
    <property type="term" value="F:peptidase activity"/>
    <property type="evidence" value="ECO:0007669"/>
    <property type="project" value="InterPro"/>
</dbReference>
<dbReference type="PANTHER" id="PTHR34385:SF1">
    <property type="entry name" value="PEPTIDOGLYCAN L-ALANYL-D-GLUTAMATE ENDOPEPTIDASE CWLK"/>
    <property type="match status" value="1"/>
</dbReference>
<dbReference type="eggNOG" id="COG1876">
    <property type="taxonomic scope" value="Bacteria"/>
</dbReference>
<keyword evidence="6" id="KW-1185">Reference proteome</keyword>
<feature type="chain" id="PRO_5010332306" evidence="3">
    <location>
        <begin position="41"/>
        <end position="776"/>
    </location>
</feature>
<dbReference type="GO" id="GO:0006508">
    <property type="term" value="P:proteolysis"/>
    <property type="evidence" value="ECO:0007669"/>
    <property type="project" value="InterPro"/>
</dbReference>
<dbReference type="AlphaFoldDB" id="A0A1G6AY82"/>